<dbReference type="Gene3D" id="3.10.120.10">
    <property type="entry name" value="Cytochrome b5-like heme/steroid binding domain"/>
    <property type="match status" value="1"/>
</dbReference>
<dbReference type="InterPro" id="IPR018506">
    <property type="entry name" value="Cyt_B5_heme-BS"/>
</dbReference>
<dbReference type="Proteomes" id="UP000315496">
    <property type="component" value="Chromosome 3"/>
</dbReference>
<dbReference type="SMART" id="SM01117">
    <property type="entry name" value="Cyt-b5"/>
    <property type="match status" value="1"/>
</dbReference>
<dbReference type="GO" id="GO:0005737">
    <property type="term" value="C:cytoplasm"/>
    <property type="evidence" value="ECO:0007669"/>
    <property type="project" value="TreeGrafter"/>
</dbReference>
<reference evidence="6 7" key="1">
    <citation type="submission" date="2019-05" db="EMBL/GenBank/DDBJ databases">
        <title>The compact genome of Giardia muris reveals important steps in the evolution of intestinal protozoan parasites.</title>
        <authorList>
            <person name="Xu F."/>
            <person name="Jimenez-Gonzalez A."/>
            <person name="Einarsson E."/>
            <person name="Astvaldsson A."/>
            <person name="Peirasmaki D."/>
            <person name="Eckmann L."/>
            <person name="Andersson J.O."/>
            <person name="Svard S.G."/>
            <person name="Jerlstrom-Hultqvist J."/>
        </authorList>
    </citation>
    <scope>NUCLEOTIDE SEQUENCE [LARGE SCALE GENOMIC DNA]</scope>
    <source>
        <strain evidence="6 7">Roberts-Thomson</strain>
    </source>
</reference>
<dbReference type="PANTHER" id="PTHR46237">
    <property type="entry name" value="CYTOCHROME B5 REDUCTASE 4 FAMILY MEMBER"/>
    <property type="match status" value="1"/>
</dbReference>
<dbReference type="GO" id="GO:0004128">
    <property type="term" value="F:cytochrome-b5 reductase activity, acting on NAD(P)H"/>
    <property type="evidence" value="ECO:0007669"/>
    <property type="project" value="TreeGrafter"/>
</dbReference>
<dbReference type="EMBL" id="VDLU01000003">
    <property type="protein sequence ID" value="TNJ27815.1"/>
    <property type="molecule type" value="Genomic_DNA"/>
</dbReference>
<dbReference type="InterPro" id="IPR001199">
    <property type="entry name" value="Cyt_B5-like_heme/steroid-bd"/>
</dbReference>
<gene>
    <name evidence="6" type="ORF">GMRT_12207</name>
</gene>
<keyword evidence="1 4" id="KW-0349">Heme</keyword>
<dbReference type="PROSITE" id="PS50255">
    <property type="entry name" value="CYTOCHROME_B5_2"/>
    <property type="match status" value="1"/>
</dbReference>
<evidence type="ECO:0000313" key="6">
    <source>
        <dbReference type="EMBL" id="TNJ27815.1"/>
    </source>
</evidence>
<dbReference type="OrthoDB" id="260519at2759"/>
<dbReference type="InterPro" id="IPR036400">
    <property type="entry name" value="Cyt_B5-like_heme/steroid_sf"/>
</dbReference>
<evidence type="ECO:0000313" key="7">
    <source>
        <dbReference type="Proteomes" id="UP000315496"/>
    </source>
</evidence>
<evidence type="ECO:0000256" key="1">
    <source>
        <dbReference type="ARBA" id="ARBA00022617"/>
    </source>
</evidence>
<dbReference type="Pfam" id="PF00173">
    <property type="entry name" value="Cyt-b5"/>
    <property type="match status" value="1"/>
</dbReference>
<dbReference type="PANTHER" id="PTHR46237:SF1">
    <property type="entry name" value="CYTOCHROME B5 REDUCTASE 4"/>
    <property type="match status" value="1"/>
</dbReference>
<dbReference type="AlphaFoldDB" id="A0A4Z1SS46"/>
<dbReference type="GO" id="GO:0046872">
    <property type="term" value="F:metal ion binding"/>
    <property type="evidence" value="ECO:0007669"/>
    <property type="project" value="UniProtKB-UniRule"/>
</dbReference>
<evidence type="ECO:0000256" key="3">
    <source>
        <dbReference type="ARBA" id="ARBA00023004"/>
    </source>
</evidence>
<accession>A0A4Z1SS46</accession>
<name>A0A4Z1SS46_GIAMU</name>
<evidence type="ECO:0000256" key="2">
    <source>
        <dbReference type="ARBA" id="ARBA00022723"/>
    </source>
</evidence>
<evidence type="ECO:0000259" key="5">
    <source>
        <dbReference type="PROSITE" id="PS50255"/>
    </source>
</evidence>
<dbReference type="InterPro" id="IPR051872">
    <property type="entry name" value="Cytochrome_b5/Flavoprotein_Rdt"/>
</dbReference>
<proteinExistence type="inferred from homology"/>
<dbReference type="PROSITE" id="PS00191">
    <property type="entry name" value="CYTOCHROME_B5_1"/>
    <property type="match status" value="1"/>
</dbReference>
<dbReference type="GO" id="GO:0020037">
    <property type="term" value="F:heme binding"/>
    <property type="evidence" value="ECO:0007669"/>
    <property type="project" value="UniProtKB-UniRule"/>
</dbReference>
<comment type="similarity">
    <text evidence="4">Belongs to the cytochrome b5 family.</text>
</comment>
<comment type="caution">
    <text evidence="6">The sequence shown here is derived from an EMBL/GenBank/DDBJ whole genome shotgun (WGS) entry which is preliminary data.</text>
</comment>
<feature type="domain" description="Cytochrome b5 heme-binding" evidence="5">
    <location>
        <begin position="27"/>
        <end position="103"/>
    </location>
</feature>
<dbReference type="VEuPathDB" id="GiardiaDB:GMRT_12207"/>
<keyword evidence="7" id="KW-1185">Reference proteome</keyword>
<evidence type="ECO:0000256" key="4">
    <source>
        <dbReference type="RuleBase" id="RU362121"/>
    </source>
</evidence>
<dbReference type="SUPFAM" id="SSF55856">
    <property type="entry name" value="Cytochrome b5-like heme/steroid binding domain"/>
    <property type="match status" value="1"/>
</dbReference>
<organism evidence="6 7">
    <name type="scientific">Giardia muris</name>
    <dbReference type="NCBI Taxonomy" id="5742"/>
    <lineage>
        <taxon>Eukaryota</taxon>
        <taxon>Metamonada</taxon>
        <taxon>Diplomonadida</taxon>
        <taxon>Hexamitidae</taxon>
        <taxon>Giardiinae</taxon>
        <taxon>Giardia</taxon>
    </lineage>
</organism>
<keyword evidence="2 4" id="KW-0479">Metal-binding</keyword>
<sequence length="125" mass="13830">MRTHRATAEFMALHSQLGGLSDSEIAARQITPQEIRAHCTAEDCWVSYRGIVYNLTPYLSYHPAGTSPIEDYYGYDITAVATSVHGFVPVAEIIRPLAIGTLDGTPLIPPEKRLKTETGSLRRRT</sequence>
<protein>
    <submittedName>
        <fullName evidence="6">Ferrihemoglobin reductase</fullName>
    </submittedName>
</protein>
<keyword evidence="3 4" id="KW-0408">Iron</keyword>